<keyword evidence="2" id="KW-1185">Reference proteome</keyword>
<dbReference type="GeneID" id="39872565"/>
<reference evidence="1 2" key="1">
    <citation type="journal article" date="2017" name="BMC Genomics">
        <title>Whole-genome assembly of Babesia ovata and comparative genomics between closely related pathogens.</title>
        <authorList>
            <person name="Yamagishi J."/>
            <person name="Asada M."/>
            <person name="Hakimi H."/>
            <person name="Tanaka T.Q."/>
            <person name="Sugimoto C."/>
            <person name="Kawazu S."/>
        </authorList>
    </citation>
    <scope>NUCLEOTIDE SEQUENCE [LARGE SCALE GENOMIC DNA]</scope>
    <source>
        <strain evidence="1 2">Miyake</strain>
    </source>
</reference>
<protein>
    <submittedName>
        <fullName evidence="1">Spore germination protein, putative</fullName>
    </submittedName>
</protein>
<sequence>MFGDRQREVDDRLRVFLHQVNGAWLPVVEREKADDPLTVRSYIFDILNHIVLVLEHLEDEGEHVRCKGFHIPLFEAVQDSGDESVLQAHDKDNWYQEFSPLLERGGPECTHEHFQRHLNELLDIPMIQQVVFWAP</sequence>
<dbReference type="EMBL" id="BDSA01000001">
    <property type="protein sequence ID" value="GBE58795.1"/>
    <property type="molecule type" value="Genomic_DNA"/>
</dbReference>
<dbReference type="AlphaFoldDB" id="A0A2H6K734"/>
<dbReference type="OrthoDB" id="10691815at2759"/>
<organism evidence="1 2">
    <name type="scientific">Babesia ovata</name>
    <dbReference type="NCBI Taxonomy" id="189622"/>
    <lineage>
        <taxon>Eukaryota</taxon>
        <taxon>Sar</taxon>
        <taxon>Alveolata</taxon>
        <taxon>Apicomplexa</taxon>
        <taxon>Aconoidasida</taxon>
        <taxon>Piroplasmida</taxon>
        <taxon>Babesiidae</taxon>
        <taxon>Babesia</taxon>
    </lineage>
</organism>
<gene>
    <name evidence="1" type="ORF">BOVATA_002880</name>
</gene>
<name>A0A2H6K734_9APIC</name>
<accession>A0A2H6K734</accession>
<dbReference type="RefSeq" id="XP_028865038.1">
    <property type="nucleotide sequence ID" value="XM_029009205.1"/>
</dbReference>
<evidence type="ECO:0000313" key="2">
    <source>
        <dbReference type="Proteomes" id="UP000236319"/>
    </source>
</evidence>
<evidence type="ECO:0000313" key="1">
    <source>
        <dbReference type="EMBL" id="GBE58795.1"/>
    </source>
</evidence>
<dbReference type="Proteomes" id="UP000236319">
    <property type="component" value="Unassembled WGS sequence"/>
</dbReference>
<dbReference type="VEuPathDB" id="PiroplasmaDB:BOVATA_002880"/>
<proteinExistence type="predicted"/>
<comment type="caution">
    <text evidence="1">The sequence shown here is derived from an EMBL/GenBank/DDBJ whole genome shotgun (WGS) entry which is preliminary data.</text>
</comment>